<proteinExistence type="predicted"/>
<dbReference type="EMBL" id="GU943101">
    <property type="protein sequence ID" value="ADD95824.1"/>
    <property type="molecule type" value="Genomic_DNA"/>
</dbReference>
<name>D6PJC3_9ZZZZ</name>
<dbReference type="InterPro" id="IPR011990">
    <property type="entry name" value="TPR-like_helical_dom_sf"/>
</dbReference>
<keyword evidence="1" id="KW-0677">Repeat</keyword>
<dbReference type="Gene3D" id="1.25.40.10">
    <property type="entry name" value="Tetratricopeptide repeat domain"/>
    <property type="match status" value="4"/>
</dbReference>
<dbReference type="InterPro" id="IPR019734">
    <property type="entry name" value="TPR_rpt"/>
</dbReference>
<sequence>MQAGLGLARERLDMGKYEEAKDVVEEVLKARRRLQMGNNQTIIGCRLLLAEWHRGMAQYKQAESLYTKCLAVMQSQEAGTFFEKDELHLTILVGLADLYRNTAQYADTRKSHEEAERVVAEVAEKDNSYGFRLAVAECRTSQAAYLIAKGDYDEAERLHREALDLRRLVLGLDHFKVASSLSHLGHVALLKSDFRKAARLIGDSLAMREAIFPNNHPAIAASLYLKGRLLHTMGQHKEAGELLAKSQSLRTTTLGSKHPSVAQCMWATAEITSALGYPARAEELYDSSLLLRQQYFPELELDGGKVVWHPSVVESIAGAAHLAEAKGMYQKAVEVFSEAITQLHRLCTTLEISDGSHPLMAVMQAQLAALYVALNKPTEAKRLLKNAGDIVYTKLGDSHLTAAQLHLSMGLMCNLEGWYRDAHECYVKARKVVWVLFRKKGRKKKKEVQKLDLKGAGISSSGDSLISEILTTPVDTLEERRIDYREVDPDFRDSGNDATHPLTAQILHGMAYNMTVNGPGYAEMADTLSDRAFTIRKDLYGKSTMAPDYDGSNKGLNESNLHSACFALSLVLRAQICAINREFGTAQDSFEVALRIAHAALGEDGAIFAGVFASYGSFLLQRAEAAMNDSDRQGDLEALFEEADDTLSKALMLLRAQLGDGHWMVAETMQQISFLLLYRGQVEEALALMKDGALPLFEEALGHSNPRTLFVGGCVGVCLQAAARSIEAYQSQPGEEGSVGSGMNSVNMASSGRELVKSTLNFFRLYAQGAFVSTHPWVVAIGGYDVLLQKPARPPTAEGGADDNDSTVAASLVSSDAAVDREIEEIRDDLGLIPVKPEIGLLFNSNISNLKEMKGRGL</sequence>
<dbReference type="Pfam" id="PF13424">
    <property type="entry name" value="TPR_12"/>
    <property type="match status" value="2"/>
</dbReference>
<evidence type="ECO:0000256" key="2">
    <source>
        <dbReference type="ARBA" id="ARBA00022803"/>
    </source>
</evidence>
<dbReference type="AlphaFoldDB" id="D6PJC3"/>
<dbReference type="PANTHER" id="PTHR45641:SF19">
    <property type="entry name" value="NEPHROCYSTIN-3"/>
    <property type="match status" value="1"/>
</dbReference>
<protein>
    <submittedName>
        <fullName evidence="3">Uncharacterized protein</fullName>
    </submittedName>
</protein>
<reference evidence="3" key="1">
    <citation type="journal article" date="2010" name="ISME J.">
        <title>Metagenome of the Mediterranean deep chlorophyll maximum studied by direct and fosmid library 454 pyrosequencing.</title>
        <authorList>
            <person name="Ghai R."/>
            <person name="Martin-Cuadrado A.B."/>
            <person name="Molto A.G."/>
            <person name="Heredia I.G."/>
            <person name="Cabrera R."/>
            <person name="Martin J."/>
            <person name="Verdu M."/>
            <person name="Deschamps P."/>
            <person name="Moreira D."/>
            <person name="Lopez-Garcia P."/>
            <person name="Mira A."/>
            <person name="Rodriguez-Valera F."/>
        </authorList>
    </citation>
    <scope>NUCLEOTIDE SEQUENCE</scope>
</reference>
<organism evidence="3">
    <name type="scientific">uncultured organism MedDCM-OCT-S08-C998</name>
    <dbReference type="NCBI Taxonomy" id="743643"/>
    <lineage>
        <taxon>unclassified sequences</taxon>
        <taxon>environmental samples</taxon>
    </lineage>
</organism>
<dbReference type="SUPFAM" id="SSF48452">
    <property type="entry name" value="TPR-like"/>
    <property type="match status" value="3"/>
</dbReference>
<keyword evidence="2" id="KW-0802">TPR repeat</keyword>
<evidence type="ECO:0000313" key="3">
    <source>
        <dbReference type="EMBL" id="ADD95824.1"/>
    </source>
</evidence>
<accession>D6PJC3</accession>
<dbReference type="PANTHER" id="PTHR45641">
    <property type="entry name" value="TETRATRICOPEPTIDE REPEAT PROTEIN (AFU_ORTHOLOGUE AFUA_6G03870)"/>
    <property type="match status" value="1"/>
</dbReference>
<dbReference type="SMART" id="SM00028">
    <property type="entry name" value="TPR"/>
    <property type="match status" value="6"/>
</dbReference>
<evidence type="ECO:0000256" key="1">
    <source>
        <dbReference type="ARBA" id="ARBA00022737"/>
    </source>
</evidence>